<organism evidence="3 4">
    <name type="scientific">Nocardioides guangzhouensis</name>
    <dbReference type="NCBI Taxonomy" id="2497878"/>
    <lineage>
        <taxon>Bacteria</taxon>
        <taxon>Bacillati</taxon>
        <taxon>Actinomycetota</taxon>
        <taxon>Actinomycetes</taxon>
        <taxon>Propionibacteriales</taxon>
        <taxon>Nocardioidaceae</taxon>
        <taxon>Nocardioides</taxon>
    </lineage>
</organism>
<evidence type="ECO:0000313" key="4">
    <source>
        <dbReference type="Proteomes" id="UP000295198"/>
    </source>
</evidence>
<dbReference type="EMBL" id="SDKM01000004">
    <property type="protein sequence ID" value="RYP88018.1"/>
    <property type="molecule type" value="Genomic_DNA"/>
</dbReference>
<evidence type="ECO:0000313" key="3">
    <source>
        <dbReference type="EMBL" id="RYP88018.1"/>
    </source>
</evidence>
<keyword evidence="2" id="KW-0472">Membrane</keyword>
<comment type="caution">
    <text evidence="3">The sequence shown here is derived from an EMBL/GenBank/DDBJ whole genome shotgun (WGS) entry which is preliminary data.</text>
</comment>
<accession>A0A4Q4ZJ91</accession>
<reference evidence="3 4" key="1">
    <citation type="submission" date="2019-01" db="EMBL/GenBank/DDBJ databases">
        <title>Nocardioides guangzhouensis sp. nov., an actinobacterium isolated from soil.</title>
        <authorList>
            <person name="Fu Y."/>
            <person name="Cai Y."/>
            <person name="Lin Z."/>
            <person name="Chen P."/>
        </authorList>
    </citation>
    <scope>NUCLEOTIDE SEQUENCE [LARGE SCALE GENOMIC DNA]</scope>
    <source>
        <strain evidence="3 4">130</strain>
    </source>
</reference>
<keyword evidence="2" id="KW-0812">Transmembrane</keyword>
<name>A0A4Q4ZJ91_9ACTN</name>
<feature type="compositionally biased region" description="Basic residues" evidence="1">
    <location>
        <begin position="69"/>
        <end position="79"/>
    </location>
</feature>
<keyword evidence="2" id="KW-1133">Transmembrane helix</keyword>
<feature type="region of interest" description="Disordered" evidence="1">
    <location>
        <begin position="55"/>
        <end position="79"/>
    </location>
</feature>
<proteinExistence type="predicted"/>
<sequence length="79" mass="7964">MVLPSLLTSDTSAAVTVAAVAAVALALAALVRPGPQRVLVTARTSGAGPVLRAEAAPVRPGRATDPQRHPLRPRAPGRA</sequence>
<dbReference type="AlphaFoldDB" id="A0A4Q4ZJ91"/>
<feature type="transmembrane region" description="Helical" evidence="2">
    <location>
        <begin position="12"/>
        <end position="31"/>
    </location>
</feature>
<evidence type="ECO:0000256" key="2">
    <source>
        <dbReference type="SAM" id="Phobius"/>
    </source>
</evidence>
<protein>
    <submittedName>
        <fullName evidence="3">Uncharacterized protein</fullName>
    </submittedName>
</protein>
<evidence type="ECO:0000256" key="1">
    <source>
        <dbReference type="SAM" id="MobiDB-lite"/>
    </source>
</evidence>
<gene>
    <name evidence="3" type="ORF">EKO23_03985</name>
</gene>
<dbReference type="Proteomes" id="UP000295198">
    <property type="component" value="Unassembled WGS sequence"/>
</dbReference>
<keyword evidence="4" id="KW-1185">Reference proteome</keyword>